<keyword evidence="3 6" id="KW-0812">Transmembrane</keyword>
<evidence type="ECO:0000256" key="4">
    <source>
        <dbReference type="ARBA" id="ARBA00022989"/>
    </source>
</evidence>
<accession>A0A198A7Q4</accession>
<proteinExistence type="inferred from homology"/>
<dbReference type="Proteomes" id="UP000078454">
    <property type="component" value="Unassembled WGS sequence"/>
</dbReference>
<evidence type="ECO:0000256" key="2">
    <source>
        <dbReference type="ARBA" id="ARBA00009399"/>
    </source>
</evidence>
<dbReference type="Pfam" id="PF04138">
    <property type="entry name" value="GtrA_DPMS_TM"/>
    <property type="match status" value="1"/>
</dbReference>
<feature type="transmembrane region" description="Helical" evidence="6">
    <location>
        <begin position="46"/>
        <end position="65"/>
    </location>
</feature>
<dbReference type="EMBL" id="LYPB01000073">
    <property type="protein sequence ID" value="OAS17135.1"/>
    <property type="molecule type" value="Genomic_DNA"/>
</dbReference>
<comment type="subcellular location">
    <subcellularLocation>
        <location evidence="1">Membrane</location>
        <topology evidence="1">Multi-pass membrane protein</topology>
    </subcellularLocation>
</comment>
<feature type="transmembrane region" description="Helical" evidence="6">
    <location>
        <begin position="86"/>
        <end position="105"/>
    </location>
</feature>
<dbReference type="PANTHER" id="PTHR38459">
    <property type="entry name" value="PROPHAGE BACTOPRENOL-LINKED GLUCOSE TRANSLOCASE HOMOLOG"/>
    <property type="match status" value="1"/>
</dbReference>
<feature type="transmembrane region" description="Helical" evidence="6">
    <location>
        <begin position="117"/>
        <end position="136"/>
    </location>
</feature>
<keyword evidence="9" id="KW-1185">Reference proteome</keyword>
<sequence length="156" mass="17157">MTSTSASSSLKSLLTGSFARFLLVGVLNTLVGLSASFALFNLLNLNYWVSTFGGNTIGAVVSYVLNRRFTFRSKASIGSSWWKFGLVILVCYGFSYGISWLLAEALRSYWSNASTSWLHNGAILVGNGLYTIGNYVGHKYFTFRTHVSKKEGHPNT</sequence>
<evidence type="ECO:0000256" key="3">
    <source>
        <dbReference type="ARBA" id="ARBA00022692"/>
    </source>
</evidence>
<feature type="transmembrane region" description="Helical" evidence="6">
    <location>
        <begin position="21"/>
        <end position="40"/>
    </location>
</feature>
<dbReference type="InterPro" id="IPR051401">
    <property type="entry name" value="GtrA_CellWall_Glycosyl"/>
</dbReference>
<comment type="similarity">
    <text evidence="2">Belongs to the GtrA family.</text>
</comment>
<dbReference type="GO" id="GO:0000271">
    <property type="term" value="P:polysaccharide biosynthetic process"/>
    <property type="evidence" value="ECO:0007669"/>
    <property type="project" value="InterPro"/>
</dbReference>
<reference evidence="8 9" key="1">
    <citation type="submission" date="2016-05" db="EMBL/GenBank/DDBJ databases">
        <title>Paenibacillus sp. 1ZS3-15 nov., isolated from the rhizosphere soil.</title>
        <authorList>
            <person name="Zhang X.X."/>
            <person name="Zhang J."/>
        </authorList>
    </citation>
    <scope>NUCLEOTIDE SEQUENCE [LARGE SCALE GENOMIC DNA]</scope>
    <source>
        <strain evidence="8 9">1ZS3-15</strain>
    </source>
</reference>
<evidence type="ECO:0000313" key="9">
    <source>
        <dbReference type="Proteomes" id="UP000078454"/>
    </source>
</evidence>
<evidence type="ECO:0000313" key="8">
    <source>
        <dbReference type="EMBL" id="OAS17135.1"/>
    </source>
</evidence>
<comment type="caution">
    <text evidence="8">The sequence shown here is derived from an EMBL/GenBank/DDBJ whole genome shotgun (WGS) entry which is preliminary data.</text>
</comment>
<evidence type="ECO:0000256" key="6">
    <source>
        <dbReference type="SAM" id="Phobius"/>
    </source>
</evidence>
<dbReference type="AlphaFoldDB" id="A0A198A7Q4"/>
<dbReference type="GO" id="GO:0005886">
    <property type="term" value="C:plasma membrane"/>
    <property type="evidence" value="ECO:0007669"/>
    <property type="project" value="TreeGrafter"/>
</dbReference>
<dbReference type="PANTHER" id="PTHR38459:SF1">
    <property type="entry name" value="PROPHAGE BACTOPRENOL-LINKED GLUCOSE TRANSLOCASE HOMOLOG"/>
    <property type="match status" value="1"/>
</dbReference>
<gene>
    <name evidence="8" type="ORF">A8708_02645</name>
</gene>
<dbReference type="InterPro" id="IPR007267">
    <property type="entry name" value="GtrA_DPMS_TM"/>
</dbReference>
<evidence type="ECO:0000256" key="1">
    <source>
        <dbReference type="ARBA" id="ARBA00004141"/>
    </source>
</evidence>
<dbReference type="OrthoDB" id="9812049at2"/>
<name>A0A198A7Q4_9BACL</name>
<protein>
    <recommendedName>
        <fullName evidence="7">GtrA/DPMS transmembrane domain-containing protein</fullName>
    </recommendedName>
</protein>
<evidence type="ECO:0000256" key="5">
    <source>
        <dbReference type="ARBA" id="ARBA00023136"/>
    </source>
</evidence>
<keyword evidence="5 6" id="KW-0472">Membrane</keyword>
<dbReference type="RefSeq" id="WP_068666477.1">
    <property type="nucleotide sequence ID" value="NZ_LYPB01000073.1"/>
</dbReference>
<organism evidence="8 9">
    <name type="scientific">Paenibacillus oryzisoli</name>
    <dbReference type="NCBI Taxonomy" id="1850517"/>
    <lineage>
        <taxon>Bacteria</taxon>
        <taxon>Bacillati</taxon>
        <taxon>Bacillota</taxon>
        <taxon>Bacilli</taxon>
        <taxon>Bacillales</taxon>
        <taxon>Paenibacillaceae</taxon>
        <taxon>Paenibacillus</taxon>
    </lineage>
</organism>
<keyword evidence="4 6" id="KW-1133">Transmembrane helix</keyword>
<feature type="domain" description="GtrA/DPMS transmembrane" evidence="7">
    <location>
        <begin position="20"/>
        <end position="143"/>
    </location>
</feature>
<dbReference type="STRING" id="1850517.A8708_02645"/>
<evidence type="ECO:0000259" key="7">
    <source>
        <dbReference type="Pfam" id="PF04138"/>
    </source>
</evidence>